<evidence type="ECO:0000313" key="6">
    <source>
        <dbReference type="Proteomes" id="UP000002745"/>
    </source>
</evidence>
<keyword evidence="2" id="KW-0378">Hydrolase</keyword>
<evidence type="ECO:0000256" key="3">
    <source>
        <dbReference type="ARBA" id="ARBA00022842"/>
    </source>
</evidence>
<dbReference type="SFLD" id="SFLDS00003">
    <property type="entry name" value="Haloacid_Dehalogenase"/>
    <property type="match status" value="1"/>
</dbReference>
<name>C6XKI9_HIRBI</name>
<dbReference type="PANTHER" id="PTHR10000:SF8">
    <property type="entry name" value="HAD SUPERFAMILY HYDROLASE-LIKE, TYPE 3"/>
    <property type="match status" value="1"/>
</dbReference>
<dbReference type="SUPFAM" id="SSF56784">
    <property type="entry name" value="HAD-like"/>
    <property type="match status" value="1"/>
</dbReference>
<dbReference type="InterPro" id="IPR036412">
    <property type="entry name" value="HAD-like_sf"/>
</dbReference>
<reference evidence="6" key="1">
    <citation type="journal article" date="2011" name="J. Bacteriol.">
        <title>Genome sequences of eight morphologically diverse alphaproteobacteria.</title>
        <authorList>
            <consortium name="US DOE Joint Genome Institute"/>
            <person name="Brown P.J."/>
            <person name="Kysela D.T."/>
            <person name="Buechlein A."/>
            <person name="Hemmerich C."/>
            <person name="Brun Y.V."/>
        </authorList>
    </citation>
    <scope>NUCLEOTIDE SEQUENCE [LARGE SCALE GENOMIC DNA]</scope>
    <source>
        <strain evidence="6">ATCC 49814 / DSM 5838 / IFAM 1418</strain>
    </source>
</reference>
<evidence type="ECO:0000256" key="1">
    <source>
        <dbReference type="ARBA" id="ARBA00022723"/>
    </source>
</evidence>
<dbReference type="KEGG" id="hba:Hbal_1870"/>
<dbReference type="GO" id="GO:0005829">
    <property type="term" value="C:cytosol"/>
    <property type="evidence" value="ECO:0007669"/>
    <property type="project" value="TreeGrafter"/>
</dbReference>
<dbReference type="SFLD" id="SFLDG01140">
    <property type="entry name" value="C2.B:_Phosphomannomutase_and_P"/>
    <property type="match status" value="1"/>
</dbReference>
<dbReference type="Pfam" id="PF08282">
    <property type="entry name" value="Hydrolase_3"/>
    <property type="match status" value="2"/>
</dbReference>
<dbReference type="PANTHER" id="PTHR10000">
    <property type="entry name" value="PHOSPHOSERINE PHOSPHATASE"/>
    <property type="match status" value="1"/>
</dbReference>
<dbReference type="InterPro" id="IPR006381">
    <property type="entry name" value="HAD-SF-IIB-MPGP"/>
</dbReference>
<dbReference type="RefSeq" id="WP_015827706.1">
    <property type="nucleotide sequence ID" value="NC_012982.1"/>
</dbReference>
<dbReference type="Proteomes" id="UP000002745">
    <property type="component" value="Chromosome"/>
</dbReference>
<protein>
    <submittedName>
        <fullName evidence="5">Mannosyl-3-phosphoglycerate phosphatase family</fullName>
    </submittedName>
</protein>
<feature type="region of interest" description="Disordered" evidence="4">
    <location>
        <begin position="261"/>
        <end position="281"/>
    </location>
</feature>
<organism evidence="5 6">
    <name type="scientific">Hirschia baltica (strain ATCC 49814 / DSM 5838 / IFAM 1418)</name>
    <dbReference type="NCBI Taxonomy" id="582402"/>
    <lineage>
        <taxon>Bacteria</taxon>
        <taxon>Pseudomonadati</taxon>
        <taxon>Pseudomonadota</taxon>
        <taxon>Alphaproteobacteria</taxon>
        <taxon>Hyphomonadales</taxon>
        <taxon>Hyphomonadaceae</taxon>
        <taxon>Hirschia</taxon>
    </lineage>
</organism>
<keyword evidence="1" id="KW-0479">Metal-binding</keyword>
<dbReference type="HOGENOM" id="CLU_063016_0_0_5"/>
<keyword evidence="6" id="KW-1185">Reference proteome</keyword>
<sequence length="281" mass="30881">MPNLIVFTDLDGTLLDHSNYSYVSAKPALIALKELQIPLILASSKTSVEINSLREEIGFSDCPAIVENGAGLLAPGQTSFETQDASDYTRLTQIIANAPEKLRQFYKGFNDWSIEELVEITGLPRESAFNAAKRQFSEPGLWTGTDEMKEAFSEYLSQNGVSYRHGGRFMTLSFGATKGQRIEEICLRYTKPDKQIISLSLGDAPNDVEMLLATDYGVIISNEHSVGIPELPEESNGKIIRTTKTGPAGWNDAVLDFISKHSGSNPQIKNTPKTESEKDIG</sequence>
<evidence type="ECO:0000256" key="2">
    <source>
        <dbReference type="ARBA" id="ARBA00022801"/>
    </source>
</evidence>
<dbReference type="SFLD" id="SFLDG01142">
    <property type="entry name" value="C2.B.2:_Mannosyl-3-phosphoglyc"/>
    <property type="match status" value="1"/>
</dbReference>
<dbReference type="eggNOG" id="COG3769">
    <property type="taxonomic scope" value="Bacteria"/>
</dbReference>
<feature type="compositionally biased region" description="Polar residues" evidence="4">
    <location>
        <begin position="261"/>
        <end position="271"/>
    </location>
</feature>
<keyword evidence="3" id="KW-0460">Magnesium</keyword>
<dbReference type="NCBIfam" id="TIGR01484">
    <property type="entry name" value="HAD-SF-IIB"/>
    <property type="match status" value="1"/>
</dbReference>
<feature type="compositionally biased region" description="Basic and acidic residues" evidence="4">
    <location>
        <begin position="272"/>
        <end position="281"/>
    </location>
</feature>
<dbReference type="EMBL" id="CP001678">
    <property type="protein sequence ID" value="ACT59556.1"/>
    <property type="molecule type" value="Genomic_DNA"/>
</dbReference>
<dbReference type="AlphaFoldDB" id="C6XKI9"/>
<dbReference type="InterPro" id="IPR006379">
    <property type="entry name" value="HAD-SF_hydro_IIB"/>
</dbReference>
<dbReference type="InterPro" id="IPR023214">
    <property type="entry name" value="HAD_sf"/>
</dbReference>
<dbReference type="STRING" id="582402.Hbal_1870"/>
<evidence type="ECO:0000313" key="5">
    <source>
        <dbReference type="EMBL" id="ACT59556.1"/>
    </source>
</evidence>
<accession>C6XKI9</accession>
<evidence type="ECO:0000256" key="4">
    <source>
        <dbReference type="SAM" id="MobiDB-lite"/>
    </source>
</evidence>
<dbReference type="NCBIfam" id="NF001216">
    <property type="entry name" value="PRK00192.1-2"/>
    <property type="match status" value="1"/>
</dbReference>
<dbReference type="Gene3D" id="3.30.980.20">
    <property type="entry name" value="Putative mannosyl-3-phosphoglycerate phosphatase, domain 2"/>
    <property type="match status" value="1"/>
</dbReference>
<dbReference type="GO" id="GO:0000287">
    <property type="term" value="F:magnesium ion binding"/>
    <property type="evidence" value="ECO:0007669"/>
    <property type="project" value="TreeGrafter"/>
</dbReference>
<dbReference type="GO" id="GO:0050531">
    <property type="term" value="F:mannosyl-3-phosphoglycerate phosphatase activity"/>
    <property type="evidence" value="ECO:0007669"/>
    <property type="project" value="InterPro"/>
</dbReference>
<dbReference type="Gene3D" id="3.40.50.1000">
    <property type="entry name" value="HAD superfamily/HAD-like"/>
    <property type="match status" value="1"/>
</dbReference>
<proteinExistence type="predicted"/>
<gene>
    <name evidence="5" type="ordered locus">Hbal_1870</name>
</gene>
<dbReference type="NCBIfam" id="TIGR01486">
    <property type="entry name" value="HAD-SF-IIB-MPGP"/>
    <property type="match status" value="1"/>
</dbReference>
<dbReference type="OrthoDB" id="193379at2"/>
<dbReference type="GO" id="GO:0051479">
    <property type="term" value="P:mannosylglycerate biosynthetic process"/>
    <property type="evidence" value="ECO:0007669"/>
    <property type="project" value="InterPro"/>
</dbReference>